<proteinExistence type="predicted"/>
<dbReference type="InterPro" id="IPR012349">
    <property type="entry name" value="Split_barrel_FMN-bd"/>
</dbReference>
<evidence type="ECO:0000259" key="1">
    <source>
        <dbReference type="Pfam" id="PF01243"/>
    </source>
</evidence>
<protein>
    <recommendedName>
        <fullName evidence="1">Pyridoxamine 5'-phosphate oxidase N-terminal domain-containing protein</fullName>
    </recommendedName>
</protein>
<evidence type="ECO:0000313" key="2">
    <source>
        <dbReference type="EMBL" id="GFO85764.1"/>
    </source>
</evidence>
<evidence type="ECO:0000313" key="3">
    <source>
        <dbReference type="Proteomes" id="UP000613208"/>
    </source>
</evidence>
<dbReference type="EMBL" id="BLYI01000046">
    <property type="protein sequence ID" value="GFO85764.1"/>
    <property type="molecule type" value="Genomic_DNA"/>
</dbReference>
<name>A0A916VD07_9FIRM</name>
<dbReference type="Gene3D" id="2.30.110.10">
    <property type="entry name" value="Electron Transport, Fmn-binding Protein, Chain A"/>
    <property type="match status" value="1"/>
</dbReference>
<dbReference type="Pfam" id="PF01243">
    <property type="entry name" value="PNPOx_N"/>
    <property type="match status" value="1"/>
</dbReference>
<gene>
    <name evidence="2" type="ORF">ANBU17_21110</name>
</gene>
<reference evidence="2" key="1">
    <citation type="submission" date="2020-06" db="EMBL/GenBank/DDBJ databases">
        <title>Characterization of fructooligosaccharide metabolism and fructooligosaccharide-degrading enzymes in human commensal butyrate producers.</title>
        <authorList>
            <person name="Tanno H."/>
            <person name="Fujii T."/>
            <person name="Hirano K."/>
            <person name="Maeno S."/>
            <person name="Tonozuka T."/>
            <person name="Sakamoto M."/>
            <person name="Ohkuma M."/>
            <person name="Tochio T."/>
            <person name="Endo A."/>
        </authorList>
    </citation>
    <scope>NUCLEOTIDE SEQUENCE</scope>
    <source>
        <strain evidence="2">JCM 17466</strain>
    </source>
</reference>
<dbReference type="InterPro" id="IPR011576">
    <property type="entry name" value="Pyridox_Oxase_N"/>
</dbReference>
<dbReference type="AlphaFoldDB" id="A0A916VD07"/>
<accession>A0A916VD07</accession>
<dbReference type="Proteomes" id="UP000613208">
    <property type="component" value="Unassembled WGS sequence"/>
</dbReference>
<organism evidence="2 3">
    <name type="scientific">Anaerostipes butyraticus</name>
    <dbReference type="NCBI Taxonomy" id="645466"/>
    <lineage>
        <taxon>Bacteria</taxon>
        <taxon>Bacillati</taxon>
        <taxon>Bacillota</taxon>
        <taxon>Clostridia</taxon>
        <taxon>Lachnospirales</taxon>
        <taxon>Lachnospiraceae</taxon>
        <taxon>Anaerostipes</taxon>
    </lineage>
</organism>
<dbReference type="SUPFAM" id="SSF50475">
    <property type="entry name" value="FMN-binding split barrel"/>
    <property type="match status" value="1"/>
</dbReference>
<sequence>MTAEKCLEMLREIKDAAFATVDQNGRPQVRIIDVMLAEDRALYFCTSRGKDFYHQLIDKKEAAIVGMNEKYQTVRLNGKIEKLKDQKYWIDRIFEEKIHKKTVQLLQIVDLLQKLLLAIIEPNELRRILCRF</sequence>
<keyword evidence="3" id="KW-1185">Reference proteome</keyword>
<dbReference type="RefSeq" id="WP_201311465.1">
    <property type="nucleotide sequence ID" value="NZ_BLYI01000046.1"/>
</dbReference>
<feature type="domain" description="Pyridoxamine 5'-phosphate oxidase N-terminal" evidence="1">
    <location>
        <begin position="4"/>
        <end position="89"/>
    </location>
</feature>
<comment type="caution">
    <text evidence="2">The sequence shown here is derived from an EMBL/GenBank/DDBJ whole genome shotgun (WGS) entry which is preliminary data.</text>
</comment>